<feature type="transmembrane region" description="Helical" evidence="1">
    <location>
        <begin position="49"/>
        <end position="72"/>
    </location>
</feature>
<evidence type="ECO:0000313" key="2">
    <source>
        <dbReference type="EMBL" id="KKR64640.1"/>
    </source>
</evidence>
<accession>A0A0G0UY60</accession>
<gene>
    <name evidence="2" type="ORF">UU02_C0004G0002</name>
</gene>
<dbReference type="EMBL" id="LBZA01000004">
    <property type="protein sequence ID" value="KKR64640.1"/>
    <property type="molecule type" value="Genomic_DNA"/>
</dbReference>
<reference evidence="2 3" key="1">
    <citation type="journal article" date="2015" name="Nature">
        <title>rRNA introns, odd ribosomes, and small enigmatic genomes across a large radiation of phyla.</title>
        <authorList>
            <person name="Brown C.T."/>
            <person name="Hug L.A."/>
            <person name="Thomas B.C."/>
            <person name="Sharon I."/>
            <person name="Castelle C.J."/>
            <person name="Singh A."/>
            <person name="Wilkins M.J."/>
            <person name="Williams K.H."/>
            <person name="Banfield J.F."/>
        </authorList>
    </citation>
    <scope>NUCLEOTIDE SEQUENCE [LARGE SCALE GENOMIC DNA]</scope>
</reference>
<organism evidence="2 3">
    <name type="scientific">Candidatus Woesebacteria bacterium GW2011_GWA1_40_43</name>
    <dbReference type="NCBI Taxonomy" id="1618553"/>
    <lineage>
        <taxon>Bacteria</taxon>
        <taxon>Candidatus Woeseibacteriota</taxon>
    </lineage>
</organism>
<proteinExistence type="predicted"/>
<evidence type="ECO:0000256" key="1">
    <source>
        <dbReference type="SAM" id="Phobius"/>
    </source>
</evidence>
<protein>
    <submittedName>
        <fullName evidence="2">Uncharacterized protein</fullName>
    </submittedName>
</protein>
<dbReference type="AlphaFoldDB" id="A0A0G0UY60"/>
<keyword evidence="1" id="KW-1133">Transmembrane helix</keyword>
<evidence type="ECO:0000313" key="3">
    <source>
        <dbReference type="Proteomes" id="UP000034293"/>
    </source>
</evidence>
<dbReference type="Proteomes" id="UP000034293">
    <property type="component" value="Unassembled WGS sequence"/>
</dbReference>
<sequence>MFWMKMKWMSKNVTNDFLLSLAVSFFGLILIFGLGFVFPEINPYSAIKWIVIVSAVFFVYSLVSFVFMKFMIIKASLSMRNAVKKEVKAVKGKKASK</sequence>
<comment type="caution">
    <text evidence="2">The sequence shown here is derived from an EMBL/GenBank/DDBJ whole genome shotgun (WGS) entry which is preliminary data.</text>
</comment>
<keyword evidence="1" id="KW-0812">Transmembrane</keyword>
<keyword evidence="1" id="KW-0472">Membrane</keyword>
<name>A0A0G0UY60_9BACT</name>